<sequence length="282" mass="30314">MALATASRSLNDGNAPTIHSPPLRPPEAGSFGRPWAGRSLMRGFCAQTRARPTSQSPSGAPQAGLCASTCSHMHVVRKSNLLRTTSATEPDGVMLHSIVWLPAKVTSSRSARDGFVNFGTVPFPLASTETIHEPSPRHTAALWSESFRNSGSPLTSSRLGCFCCWGSPVITSEPRRAAQTLSFTHSTKPNFPAVKNSNVSQSVPVTAWSMLMFTATCCPSLIKYFVFVDTGPLLLPTAPPAPLLFDGELRTTTTLTVVLHGYDLPARRVPYQIKAICAARCF</sequence>
<dbReference type="AlphaFoldDB" id="A0A6A5R878"/>
<protein>
    <submittedName>
        <fullName evidence="2">Uncharacterized protein</fullName>
    </submittedName>
</protein>
<proteinExistence type="predicted"/>
<keyword evidence="3" id="KW-1185">Reference proteome</keyword>
<gene>
    <name evidence="2" type="ORF">M421DRAFT_95753</name>
</gene>
<dbReference type="GeneID" id="54356005"/>
<name>A0A6A5R878_9PLEO</name>
<feature type="region of interest" description="Disordered" evidence="1">
    <location>
        <begin position="1"/>
        <end position="32"/>
    </location>
</feature>
<evidence type="ECO:0000313" key="3">
    <source>
        <dbReference type="Proteomes" id="UP000800082"/>
    </source>
</evidence>
<dbReference type="RefSeq" id="XP_033444185.1">
    <property type="nucleotide sequence ID" value="XM_033598338.1"/>
</dbReference>
<reference evidence="2" key="1">
    <citation type="journal article" date="2020" name="Stud. Mycol.">
        <title>101 Dothideomycetes genomes: a test case for predicting lifestyles and emergence of pathogens.</title>
        <authorList>
            <person name="Haridas S."/>
            <person name="Albert R."/>
            <person name="Binder M."/>
            <person name="Bloem J."/>
            <person name="Labutti K."/>
            <person name="Salamov A."/>
            <person name="Andreopoulos B."/>
            <person name="Baker S."/>
            <person name="Barry K."/>
            <person name="Bills G."/>
            <person name="Bluhm B."/>
            <person name="Cannon C."/>
            <person name="Castanera R."/>
            <person name="Culley D."/>
            <person name="Daum C."/>
            <person name="Ezra D."/>
            <person name="Gonzalez J."/>
            <person name="Henrissat B."/>
            <person name="Kuo A."/>
            <person name="Liang C."/>
            <person name="Lipzen A."/>
            <person name="Lutzoni F."/>
            <person name="Magnuson J."/>
            <person name="Mondo S."/>
            <person name="Nolan M."/>
            <person name="Ohm R."/>
            <person name="Pangilinan J."/>
            <person name="Park H.-J."/>
            <person name="Ramirez L."/>
            <person name="Alfaro M."/>
            <person name="Sun H."/>
            <person name="Tritt A."/>
            <person name="Yoshinaga Y."/>
            <person name="Zwiers L.-H."/>
            <person name="Turgeon B."/>
            <person name="Goodwin S."/>
            <person name="Spatafora J."/>
            <person name="Crous P."/>
            <person name="Grigoriev I."/>
        </authorList>
    </citation>
    <scope>NUCLEOTIDE SEQUENCE</scope>
    <source>
        <strain evidence="2">CBS 183.55</strain>
    </source>
</reference>
<organism evidence="2 3">
    <name type="scientific">Didymella exigua CBS 183.55</name>
    <dbReference type="NCBI Taxonomy" id="1150837"/>
    <lineage>
        <taxon>Eukaryota</taxon>
        <taxon>Fungi</taxon>
        <taxon>Dikarya</taxon>
        <taxon>Ascomycota</taxon>
        <taxon>Pezizomycotina</taxon>
        <taxon>Dothideomycetes</taxon>
        <taxon>Pleosporomycetidae</taxon>
        <taxon>Pleosporales</taxon>
        <taxon>Pleosporineae</taxon>
        <taxon>Didymellaceae</taxon>
        <taxon>Didymella</taxon>
    </lineage>
</organism>
<evidence type="ECO:0000256" key="1">
    <source>
        <dbReference type="SAM" id="MobiDB-lite"/>
    </source>
</evidence>
<dbReference type="Proteomes" id="UP000800082">
    <property type="component" value="Unassembled WGS sequence"/>
</dbReference>
<accession>A0A6A5R878</accession>
<feature type="compositionally biased region" description="Polar residues" evidence="1">
    <location>
        <begin position="1"/>
        <end position="14"/>
    </location>
</feature>
<dbReference type="EMBL" id="ML978999">
    <property type="protein sequence ID" value="KAF1923932.1"/>
    <property type="molecule type" value="Genomic_DNA"/>
</dbReference>
<evidence type="ECO:0000313" key="2">
    <source>
        <dbReference type="EMBL" id="KAF1923932.1"/>
    </source>
</evidence>